<comment type="similarity">
    <text evidence="1">Belongs to the ROK (NagC/XylR) family.</text>
</comment>
<protein>
    <submittedName>
        <fullName evidence="2">Transcriptional regulator</fullName>
    </submittedName>
</protein>
<dbReference type="OrthoDB" id="9810372at2"/>
<dbReference type="Gene3D" id="1.10.10.10">
    <property type="entry name" value="Winged helix-like DNA-binding domain superfamily/Winged helix DNA-binding domain"/>
    <property type="match status" value="1"/>
</dbReference>
<dbReference type="SUPFAM" id="SSF46785">
    <property type="entry name" value="Winged helix' DNA-binding domain"/>
    <property type="match status" value="1"/>
</dbReference>
<reference evidence="2 3" key="1">
    <citation type="journal article" date="2014" name="Int. J. Syst. Evol. Microbiol.">
        <title>Phaeodactylibacter xiamenensis gen. nov., sp. nov., a member of the family Saprospiraceae isolated from the marine alga Phaeodactylum tricornutum.</title>
        <authorList>
            <person name="Chen Z.Jr."/>
            <person name="Lei X."/>
            <person name="Lai Q."/>
            <person name="Li Y."/>
            <person name="Zhang B."/>
            <person name="Zhang J."/>
            <person name="Zhang H."/>
            <person name="Yang L."/>
            <person name="Zheng W."/>
            <person name="Tian Y."/>
            <person name="Yu Z."/>
            <person name="Xu H.Jr."/>
            <person name="Zheng T."/>
        </authorList>
    </citation>
    <scope>NUCLEOTIDE SEQUENCE [LARGE SCALE GENOMIC DNA]</scope>
    <source>
        <strain evidence="2 3">KD52</strain>
    </source>
</reference>
<evidence type="ECO:0000313" key="2">
    <source>
        <dbReference type="EMBL" id="KGE85567.1"/>
    </source>
</evidence>
<accession>A0A098S2Z6</accession>
<proteinExistence type="inferred from homology"/>
<comment type="caution">
    <text evidence="2">The sequence shown here is derived from an EMBL/GenBank/DDBJ whole genome shotgun (WGS) entry which is preliminary data.</text>
</comment>
<gene>
    <name evidence="2" type="ORF">IX84_26000</name>
</gene>
<dbReference type="Pfam" id="PF00480">
    <property type="entry name" value="ROK"/>
    <property type="match status" value="1"/>
</dbReference>
<dbReference type="Gene3D" id="3.30.420.40">
    <property type="match status" value="2"/>
</dbReference>
<dbReference type="SUPFAM" id="SSF53067">
    <property type="entry name" value="Actin-like ATPase domain"/>
    <property type="match status" value="1"/>
</dbReference>
<dbReference type="InterPro" id="IPR043129">
    <property type="entry name" value="ATPase_NBD"/>
</dbReference>
<dbReference type="InterPro" id="IPR036388">
    <property type="entry name" value="WH-like_DNA-bd_sf"/>
</dbReference>
<dbReference type="Proteomes" id="UP000029736">
    <property type="component" value="Unassembled WGS sequence"/>
</dbReference>
<dbReference type="InterPro" id="IPR049874">
    <property type="entry name" value="ROK_cs"/>
</dbReference>
<dbReference type="PROSITE" id="PS01125">
    <property type="entry name" value="ROK"/>
    <property type="match status" value="1"/>
</dbReference>
<name>A0A098S2Z6_9BACT</name>
<dbReference type="PANTHER" id="PTHR18964">
    <property type="entry name" value="ROK (REPRESSOR, ORF, KINASE) FAMILY"/>
    <property type="match status" value="1"/>
</dbReference>
<dbReference type="EMBL" id="JPOS01000084">
    <property type="protein sequence ID" value="KGE85567.1"/>
    <property type="molecule type" value="Genomic_DNA"/>
</dbReference>
<dbReference type="RefSeq" id="WP_044227436.1">
    <property type="nucleotide sequence ID" value="NZ_JBKAGJ010000003.1"/>
</dbReference>
<evidence type="ECO:0000256" key="1">
    <source>
        <dbReference type="ARBA" id="ARBA00006479"/>
    </source>
</evidence>
<organism evidence="2 3">
    <name type="scientific">Phaeodactylibacter xiamenensis</name>
    <dbReference type="NCBI Taxonomy" id="1524460"/>
    <lineage>
        <taxon>Bacteria</taxon>
        <taxon>Pseudomonadati</taxon>
        <taxon>Bacteroidota</taxon>
        <taxon>Saprospiria</taxon>
        <taxon>Saprospirales</taxon>
        <taxon>Haliscomenobacteraceae</taxon>
        <taxon>Phaeodactylibacter</taxon>
    </lineage>
</organism>
<evidence type="ECO:0000313" key="3">
    <source>
        <dbReference type="Proteomes" id="UP000029736"/>
    </source>
</evidence>
<sequence length="409" mass="44905">MNKLFLTEQFNDSISGVAYKSIHQKKRLLAYFAEHGPSAIGDLRRALHLSVPKVTALLNELMEEQFVKDYGKDNSTGGRPPNLYDLAAESAYFLGVDVHRTFVNIALTDFQKNIVKIKEQVPYTLSNTQESLDALCLLIKSFMKELGQSREKILGIGVNLTGRVNSATGFSYSFFHFEEQPLSEVLKDKLGIQVVLENDSRAMAYGEFAAGVVEQERNVLFLNLDYGIGMGMVLDGQLYYGKSGYSGEVGHMPVFDNNIICQCGKKGCLETEASGWALEERFKTRVRNGATTQLVQNQEHLKTIDLEAIIQVAESDDVLAIELIAEIGEQLGRGIAALINVFNPELVVLGGSLAATGDYIRLPLLSALNKYSLSLVSNDTALKVSNLGNRAGVLGACLLVQHRFLATKA</sequence>
<keyword evidence="3" id="KW-1185">Reference proteome</keyword>
<dbReference type="InterPro" id="IPR000600">
    <property type="entry name" value="ROK"/>
</dbReference>
<dbReference type="AlphaFoldDB" id="A0A098S2Z6"/>
<dbReference type="InterPro" id="IPR036390">
    <property type="entry name" value="WH_DNA-bd_sf"/>
</dbReference>
<dbReference type="STRING" id="1524460.IX84_26000"/>
<dbReference type="PANTHER" id="PTHR18964:SF149">
    <property type="entry name" value="BIFUNCTIONAL UDP-N-ACETYLGLUCOSAMINE 2-EPIMERASE_N-ACETYLMANNOSAMINE KINASE"/>
    <property type="match status" value="1"/>
</dbReference>